<organism evidence="1 2">
    <name type="scientific">Trifolium pratense</name>
    <name type="common">Red clover</name>
    <dbReference type="NCBI Taxonomy" id="57577"/>
    <lineage>
        <taxon>Eukaryota</taxon>
        <taxon>Viridiplantae</taxon>
        <taxon>Streptophyta</taxon>
        <taxon>Embryophyta</taxon>
        <taxon>Tracheophyta</taxon>
        <taxon>Spermatophyta</taxon>
        <taxon>Magnoliopsida</taxon>
        <taxon>eudicotyledons</taxon>
        <taxon>Gunneridae</taxon>
        <taxon>Pentapetalae</taxon>
        <taxon>rosids</taxon>
        <taxon>fabids</taxon>
        <taxon>Fabales</taxon>
        <taxon>Fabaceae</taxon>
        <taxon>Papilionoideae</taxon>
        <taxon>50 kb inversion clade</taxon>
        <taxon>NPAAA clade</taxon>
        <taxon>Hologalegina</taxon>
        <taxon>IRL clade</taxon>
        <taxon>Trifolieae</taxon>
        <taxon>Trifolium</taxon>
    </lineage>
</organism>
<accession>A0ACB0LUJ6</accession>
<keyword evidence="2" id="KW-1185">Reference proteome</keyword>
<reference evidence="1" key="1">
    <citation type="submission" date="2023-10" db="EMBL/GenBank/DDBJ databases">
        <authorList>
            <person name="Rodriguez Cubillos JULIANA M."/>
            <person name="De Vega J."/>
        </authorList>
    </citation>
    <scope>NUCLEOTIDE SEQUENCE</scope>
</reference>
<name>A0ACB0LUJ6_TRIPR</name>
<proteinExistence type="predicted"/>
<evidence type="ECO:0000313" key="2">
    <source>
        <dbReference type="Proteomes" id="UP001177021"/>
    </source>
</evidence>
<dbReference type="EMBL" id="CASHSV030000615">
    <property type="protein sequence ID" value="CAJ2672069.1"/>
    <property type="molecule type" value="Genomic_DNA"/>
</dbReference>
<comment type="caution">
    <text evidence="1">The sequence shown here is derived from an EMBL/GenBank/DDBJ whole genome shotgun (WGS) entry which is preliminary data.</text>
</comment>
<evidence type="ECO:0000313" key="1">
    <source>
        <dbReference type="EMBL" id="CAJ2672069.1"/>
    </source>
</evidence>
<dbReference type="Proteomes" id="UP001177021">
    <property type="component" value="Unassembled WGS sequence"/>
</dbReference>
<sequence>MAFQSIEGFSFLASTKQIVSSTNNEDKVIAASGAVKHEAFVEKVKKLFTKLSTNPSTASQLVEKEPAVFTGSEVRMLDDDIPLAQFAVAFEGASWKDPDSIPLMSMQAMLGSWHKTAGATSSSSSSQTHSKEKKESKAGEEVEERRRAEKLKTTMEGLEDEKKGNMGWVLTN</sequence>
<gene>
    <name evidence="1" type="ORF">MILVUS5_LOCUS35767</name>
</gene>
<protein>
    <submittedName>
        <fullName evidence="1">Uncharacterized protein</fullName>
    </submittedName>
</protein>